<gene>
    <name evidence="1" type="ORF">A500_16895</name>
</gene>
<name>R9BUT3_9CLOT</name>
<proteinExistence type="predicted"/>
<dbReference type="PATRIC" id="fig|1202534.3.peg.3361"/>
<protein>
    <submittedName>
        <fullName evidence="1">Uncharacterized protein</fullName>
    </submittedName>
</protein>
<accession>R9BUT3</accession>
<evidence type="ECO:0000313" key="2">
    <source>
        <dbReference type="Proteomes" id="UP000013988"/>
    </source>
</evidence>
<organism evidence="1 2">
    <name type="scientific">Clostridium sartagoforme AAU1</name>
    <dbReference type="NCBI Taxonomy" id="1202534"/>
    <lineage>
        <taxon>Bacteria</taxon>
        <taxon>Bacillati</taxon>
        <taxon>Bacillota</taxon>
        <taxon>Clostridia</taxon>
        <taxon>Eubacteriales</taxon>
        <taxon>Clostridiaceae</taxon>
        <taxon>Clostridium</taxon>
    </lineage>
</organism>
<keyword evidence="2" id="KW-1185">Reference proteome</keyword>
<comment type="caution">
    <text evidence="1">The sequence shown here is derived from an EMBL/GenBank/DDBJ whole genome shotgun (WGS) entry which is preliminary data.</text>
</comment>
<evidence type="ECO:0000313" key="1">
    <source>
        <dbReference type="EMBL" id="EOR20460.1"/>
    </source>
</evidence>
<reference evidence="1 2" key="1">
    <citation type="submission" date="2013-03" db="EMBL/GenBank/DDBJ databases">
        <title>Whole genome shotgun sequencing of Clostridium sartagoforme AAU1.</title>
        <authorList>
            <person name="Joshi C.G."/>
            <person name="Duggirala S.M."/>
            <person name="Nathani N.M."/>
            <person name="Bhatt V.D."/>
            <person name="Patel A.K."/>
            <person name="Pandya P.R."/>
            <person name="KaPatel J.A."/>
        </authorList>
    </citation>
    <scope>NUCLEOTIDE SEQUENCE [LARGE SCALE GENOMIC DNA]</scope>
    <source>
        <strain evidence="1 2">AAU1</strain>
    </source>
</reference>
<dbReference type="Proteomes" id="UP000013988">
    <property type="component" value="Unassembled WGS sequence"/>
</dbReference>
<dbReference type="AlphaFoldDB" id="R9BUT3"/>
<dbReference type="RefSeq" id="WP_016208614.1">
    <property type="nucleotide sequence ID" value="NZ_ASRV01000202.1"/>
</dbReference>
<sequence>MKYKKLLIKDTQNNLELALKEKYNVGFSEEDKKELYKLINMKTKKEKEDFEDLKQLPSDICEFLQELDEKITHHLIRMKILKDC</sequence>
<dbReference type="EMBL" id="ASRV01000202">
    <property type="protein sequence ID" value="EOR20460.1"/>
    <property type="molecule type" value="Genomic_DNA"/>
</dbReference>